<sequence>MWKLLLLCSVCYGFNDPLNVVSHFNNDWFLFGDSRSDCSYVENNGHSAFDWLDLPQELCHSGKISAKSGNSLFKSFHFTDWYNYTGEGDQVIFYEGVNFGPSHAFKCLAEGDNTMWMGNKARFYALVYKKMAFFRSLSFVNVSYTYGGRANPTSICKDHTLTLNNPTFISKESSFVDYYYASEANFTLLGCDEFIVPLCIFNGRSRGSASDPANKYYTDSQSYYNMDTGVLYGFNSTLDVGNTAQNPGLDLTCIYYALTPGNYKAVSLEYLLTIPSKAICLRKPKMFTPVQVVDSRWNSARQSDNKTAVACQLPYCFFRNTTIDYVGGTHDVHHGDSSFREVLAGLLYNVSCISKQGAFLYDNVSSQWPLYPFGHCPTAANVGFIAPVCVYDPLPIILLGILLGISVLVIIFLMAYFMMDNGVRLHEA</sequence>
<keyword evidence="10 17" id="KW-0261">Viral envelope protein</keyword>
<dbReference type="EMBL" id="MT085174">
    <property type="protein sequence ID" value="QIM73847.1"/>
    <property type="molecule type" value="Genomic_RNA"/>
</dbReference>
<dbReference type="GO" id="GO:0055036">
    <property type="term" value="C:virion membrane"/>
    <property type="evidence" value="ECO:0007669"/>
    <property type="project" value="UniProtKB-SubCell"/>
</dbReference>
<keyword evidence="4 17" id="KW-0348">Hemagglutinin</keyword>
<keyword evidence="3 17" id="KW-1032">Host cell membrane</keyword>
<dbReference type="SUPFAM" id="SSF49818">
    <property type="entry name" value="Viral protein domain"/>
    <property type="match status" value="1"/>
</dbReference>
<dbReference type="Pfam" id="PF03996">
    <property type="entry name" value="Hema_esterase"/>
    <property type="match status" value="1"/>
</dbReference>
<dbReference type="InterPro" id="IPR007142">
    <property type="entry name" value="Hemagglutn-estrase_core"/>
</dbReference>
<evidence type="ECO:0000256" key="8">
    <source>
        <dbReference type="ARBA" id="ARBA00022844"/>
    </source>
</evidence>
<keyword evidence="11 17" id="KW-1133">Transmembrane helix</keyword>
<dbReference type="InterPro" id="IPR008980">
    <property type="entry name" value="Capsid_hemagglutn"/>
</dbReference>
<dbReference type="SUPFAM" id="SSF52266">
    <property type="entry name" value="SGNH hydrolase"/>
    <property type="match status" value="1"/>
</dbReference>
<evidence type="ECO:0000256" key="6">
    <source>
        <dbReference type="ARBA" id="ARBA00022729"/>
    </source>
</evidence>
<evidence type="ECO:0000256" key="9">
    <source>
        <dbReference type="ARBA" id="ARBA00022870"/>
    </source>
</evidence>
<keyword evidence="14" id="KW-0325">Glycoprotein</keyword>
<protein>
    <recommendedName>
        <fullName evidence="17">Hemagglutinin-esterase</fullName>
        <shortName evidence="17">HE protein</shortName>
        <ecNumber evidence="17">3.1.1.53</ecNumber>
    </recommendedName>
    <alternativeName>
        <fullName evidence="17">E3 glycoprotein</fullName>
    </alternativeName>
</protein>
<evidence type="ECO:0000313" key="20">
    <source>
        <dbReference type="EMBL" id="QIM73847.1"/>
    </source>
</evidence>
<dbReference type="GO" id="GO:0020002">
    <property type="term" value="C:host cell plasma membrane"/>
    <property type="evidence" value="ECO:0007669"/>
    <property type="project" value="UniProtKB-SubCell"/>
</dbReference>
<evidence type="ECO:0000256" key="15">
    <source>
        <dbReference type="ARBA" id="ARBA00047704"/>
    </source>
</evidence>
<dbReference type="GO" id="GO:0019064">
    <property type="term" value="P:fusion of virus membrane with host plasma membrane"/>
    <property type="evidence" value="ECO:0007669"/>
    <property type="project" value="InterPro"/>
</dbReference>
<keyword evidence="13" id="KW-1015">Disulfide bond</keyword>
<evidence type="ECO:0000256" key="12">
    <source>
        <dbReference type="ARBA" id="ARBA00023136"/>
    </source>
</evidence>
<accession>A0A858HRT5</accession>
<comment type="subcellular location">
    <subcellularLocation>
        <location evidence="1 17">Host cell membrane</location>
        <topology evidence="1 17">Single-pass type I membrane protein</topology>
    </subcellularLocation>
    <subcellularLocation>
        <location evidence="17">Virion membrane</location>
        <topology evidence="17">Single-pass type I membrane protein</topology>
    </subcellularLocation>
    <text evidence="17">In infected cells becomes incorporated into the envelope of virions during virus assembly at the endoplasmic reticulum and cis Golgi. However, some may escape incorporation into virions and subsequently migrate to the cell surface.</text>
</comment>
<dbReference type="EC" id="3.1.1.53" evidence="17"/>
<evidence type="ECO:0000256" key="2">
    <source>
        <dbReference type="ARBA" id="ARBA00010920"/>
    </source>
</evidence>
<evidence type="ECO:0000256" key="5">
    <source>
        <dbReference type="ARBA" id="ARBA00022692"/>
    </source>
</evidence>
<dbReference type="InterPro" id="IPR003860">
    <property type="entry name" value="Hemagglutn-estrase_hemagglutn"/>
</dbReference>
<dbReference type="GO" id="GO:0046789">
    <property type="term" value="F:host cell surface receptor binding"/>
    <property type="evidence" value="ECO:0007669"/>
    <property type="project" value="InterPro"/>
</dbReference>
<evidence type="ECO:0000256" key="7">
    <source>
        <dbReference type="ARBA" id="ARBA00022801"/>
    </source>
</evidence>
<feature type="transmembrane region" description="Helical" evidence="17">
    <location>
        <begin position="396"/>
        <end position="417"/>
    </location>
</feature>
<keyword evidence="5 17" id="KW-0812">Transmembrane</keyword>
<dbReference type="GO" id="GO:0001681">
    <property type="term" value="F:sialate O-acetylesterase activity"/>
    <property type="evidence" value="ECO:0007669"/>
    <property type="project" value="UniProtKB-EC"/>
</dbReference>
<dbReference type="HAMAP" id="MF_04207">
    <property type="entry name" value="BETA_CORONA_HE"/>
    <property type="match status" value="1"/>
</dbReference>
<organism evidence="20">
    <name type="scientific">Coronaviridae sp</name>
    <dbReference type="NCBI Taxonomy" id="1986198"/>
    <lineage>
        <taxon>Viruses</taxon>
        <taxon>Riboviria</taxon>
        <taxon>Orthornavirae</taxon>
        <taxon>Pisuviricota</taxon>
        <taxon>Pisoniviricetes</taxon>
        <taxon>Nidovirales</taxon>
        <taxon>Cornidovirineae</taxon>
        <taxon>Coronaviridae</taxon>
    </lineage>
</organism>
<evidence type="ECO:0000256" key="10">
    <source>
        <dbReference type="ARBA" id="ARBA00022879"/>
    </source>
</evidence>
<evidence type="ECO:0000256" key="13">
    <source>
        <dbReference type="ARBA" id="ARBA00023157"/>
    </source>
</evidence>
<proteinExistence type="inferred from homology"/>
<keyword evidence="6" id="KW-0732">Signal</keyword>
<evidence type="ECO:0000256" key="3">
    <source>
        <dbReference type="ARBA" id="ARBA00022511"/>
    </source>
</evidence>
<dbReference type="InterPro" id="IPR042545">
    <property type="entry name" value="HEMA"/>
</dbReference>
<dbReference type="GO" id="GO:0019031">
    <property type="term" value="C:viral envelope"/>
    <property type="evidence" value="ECO:0007669"/>
    <property type="project" value="UniProtKB-KW"/>
</dbReference>
<dbReference type="Pfam" id="PF02710">
    <property type="entry name" value="Hema_HEFG"/>
    <property type="match status" value="1"/>
</dbReference>
<evidence type="ECO:0000259" key="19">
    <source>
        <dbReference type="Pfam" id="PF03996"/>
    </source>
</evidence>
<name>A0A858HRT5_9NIDO</name>
<comment type="catalytic activity">
    <reaction evidence="16 17">
        <text>N-acetyl-4-O-acetylneuraminate + H2O = N-acetylneuraminate + acetate + H(+)</text>
        <dbReference type="Rhea" id="RHEA:25564"/>
        <dbReference type="ChEBI" id="CHEBI:15377"/>
        <dbReference type="ChEBI" id="CHEBI:15378"/>
        <dbReference type="ChEBI" id="CHEBI:29006"/>
        <dbReference type="ChEBI" id="CHEBI:30089"/>
        <dbReference type="ChEBI" id="CHEBI:35418"/>
        <dbReference type="EC" id="3.1.1.53"/>
    </reaction>
</comment>
<comment type="catalytic activity">
    <reaction evidence="15">
        <text>N-acetyl-9-O-acetylneuraminate + H2O = N-acetylneuraminate + acetate + H(+)</text>
        <dbReference type="Rhea" id="RHEA:22600"/>
        <dbReference type="ChEBI" id="CHEBI:15377"/>
        <dbReference type="ChEBI" id="CHEBI:15378"/>
        <dbReference type="ChEBI" id="CHEBI:28999"/>
        <dbReference type="ChEBI" id="CHEBI:30089"/>
        <dbReference type="ChEBI" id="CHEBI:35418"/>
        <dbReference type="EC" id="3.1.1.53"/>
    </reaction>
</comment>
<evidence type="ECO:0000256" key="17">
    <source>
        <dbReference type="RuleBase" id="RU361278"/>
    </source>
</evidence>
<keyword evidence="8 17" id="KW-0946">Virion</keyword>
<keyword evidence="9 17" id="KW-1043">Host membrane</keyword>
<evidence type="ECO:0000256" key="4">
    <source>
        <dbReference type="ARBA" id="ARBA00022546"/>
    </source>
</evidence>
<evidence type="ECO:0000259" key="18">
    <source>
        <dbReference type="Pfam" id="PF02710"/>
    </source>
</evidence>
<evidence type="ECO:0000256" key="16">
    <source>
        <dbReference type="ARBA" id="ARBA00049566"/>
    </source>
</evidence>
<feature type="domain" description="Haemagglutinin-esterase glycoprotein haemagglutinin" evidence="18">
    <location>
        <begin position="122"/>
        <end position="268"/>
    </location>
</feature>
<reference evidence="20" key="1">
    <citation type="journal article" date="2020" name="Res Sq">
        <title>Decoding the RNA viromes of rodent lungs provides new visions into the origin and evolution pattern of rodent-borne diseases in Mainland Southeast Asia.</title>
        <authorList>
            <person name="Wu Z."/>
            <person name="Han Y."/>
            <person name="Liu B."/>
            <person name="Li H."/>
            <person name="Zhu G."/>
            <person name="Latinne A."/>
            <person name="Dong J."/>
            <person name="Sun L."/>
            <person name="Du J."/>
            <person name="Zhou S."/>
            <person name="Chen M."/>
            <person name="Kritiyakan A."/>
            <person name="Jittapalapong S."/>
            <person name="Chaisiri K."/>
            <person name="Buchy P."/>
            <person name="Duong V."/>
            <person name="Yang J."/>
            <person name="Jiang J."/>
            <person name="Xu X."/>
            <person name="Zhou H."/>
            <person name="Yang F."/>
            <person name="Morand S."/>
            <person name="Daszak P."/>
            <person name="Jin Q."/>
        </authorList>
    </citation>
    <scope>NUCLEOTIDE SEQUENCE</scope>
    <source>
        <strain evidence="20">RtRt-CoV/Tn2018</strain>
    </source>
</reference>
<keyword evidence="7 17" id="KW-0378">Hydrolase</keyword>
<evidence type="ECO:0000256" key="14">
    <source>
        <dbReference type="ARBA" id="ARBA00023180"/>
    </source>
</evidence>
<comment type="similarity">
    <text evidence="2 17">Belongs to the influenza type C/coronaviruses hemagglutinin-esterase family.</text>
</comment>
<feature type="domain" description="Haemagglutinin-esterase glycoprotein core" evidence="19">
    <location>
        <begin position="4"/>
        <end position="382"/>
    </location>
</feature>
<keyword evidence="12 17" id="KW-0472">Membrane</keyword>
<evidence type="ECO:0000256" key="11">
    <source>
        <dbReference type="ARBA" id="ARBA00022989"/>
    </source>
</evidence>
<gene>
    <name evidence="17" type="primary">HE</name>
</gene>
<evidence type="ECO:0000256" key="1">
    <source>
        <dbReference type="ARBA" id="ARBA00004402"/>
    </source>
</evidence>
<comment type="function">
    <text evidence="17">Structural protein that makes short spikes at the surface of the virus. Contains receptor binding and receptor-destroying activities. Mediates de-O-acetylation of N-acetyl-4-O-acetylneuraminic acid, which is probably the receptor determinant recognized by the virus on the surface of erythrocytes and susceptible cells. This receptor-destroying activity is important for virus release as it probably helps preventing self-aggregation and ensures the efficient spread of the progeny virus from cell to cell. May serve as a secondary viral attachment protein for initiating infection, the spike protein being the major one. May become a target for both the humoral and the cellular branches of the immune system.</text>
</comment>